<evidence type="ECO:0000313" key="3">
    <source>
        <dbReference type="Proteomes" id="UP000712600"/>
    </source>
</evidence>
<dbReference type="EMBL" id="QGKX02001521">
    <property type="protein sequence ID" value="KAF3512010.1"/>
    <property type="molecule type" value="Genomic_DNA"/>
</dbReference>
<feature type="region of interest" description="Disordered" evidence="1">
    <location>
        <begin position="229"/>
        <end position="266"/>
    </location>
</feature>
<dbReference type="Proteomes" id="UP000712600">
    <property type="component" value="Unassembled WGS sequence"/>
</dbReference>
<protein>
    <submittedName>
        <fullName evidence="2">Uncharacterized protein</fullName>
    </submittedName>
</protein>
<organism evidence="2 3">
    <name type="scientific">Brassica cretica</name>
    <name type="common">Mustard</name>
    <dbReference type="NCBI Taxonomy" id="69181"/>
    <lineage>
        <taxon>Eukaryota</taxon>
        <taxon>Viridiplantae</taxon>
        <taxon>Streptophyta</taxon>
        <taxon>Embryophyta</taxon>
        <taxon>Tracheophyta</taxon>
        <taxon>Spermatophyta</taxon>
        <taxon>Magnoliopsida</taxon>
        <taxon>eudicotyledons</taxon>
        <taxon>Gunneridae</taxon>
        <taxon>Pentapetalae</taxon>
        <taxon>rosids</taxon>
        <taxon>malvids</taxon>
        <taxon>Brassicales</taxon>
        <taxon>Brassicaceae</taxon>
        <taxon>Brassiceae</taxon>
        <taxon>Brassica</taxon>
    </lineage>
</organism>
<evidence type="ECO:0000256" key="1">
    <source>
        <dbReference type="SAM" id="MobiDB-lite"/>
    </source>
</evidence>
<comment type="caution">
    <text evidence="2">The sequence shown here is derived from an EMBL/GenBank/DDBJ whole genome shotgun (WGS) entry which is preliminary data.</text>
</comment>
<sequence length="382" mass="42724">MSSSFSFPQPITTADDLEDLHQVYGVDRSDVLDLASASETPETVRRGYCGAYLPFFQSCSLSFRILEPVLEILAELGLSFTQICPNFLRHLVSLLRNQQNPGTFLVSITTADDLEDLHQVYGVDRSDVLDLASASETPETVRRGYCGAYLPFFQSCSLSFRILEPVLEILAELGLSFTQICPNFLRHLVSLLVRAREEGRHVFEDVPYRDEKWREQFFVFKVDRVGMNRAPPITEGSEDEAEHSQGVTATPSVQGAPEEQRFPVSLSHGSEDELIAATRKRRQSLMATLPGSSCSEREPIVRRLATENDDPSFAAQDDLISLPSRMRHEGCRLSSLTSSIEKEAYAKVAVASSKVRFLLFFLSKNIFEVSYLSLSSSLGSDW</sequence>
<evidence type="ECO:0000313" key="2">
    <source>
        <dbReference type="EMBL" id="KAF3512010.1"/>
    </source>
</evidence>
<gene>
    <name evidence="2" type="ORF">F2Q69_00009876</name>
</gene>
<accession>A0A8S9P9X0</accession>
<name>A0A8S9P9X0_BRACR</name>
<proteinExistence type="predicted"/>
<dbReference type="AlphaFoldDB" id="A0A8S9P9X0"/>
<reference evidence="2" key="1">
    <citation type="submission" date="2019-12" db="EMBL/GenBank/DDBJ databases">
        <title>Genome sequencing and annotation of Brassica cretica.</title>
        <authorList>
            <person name="Studholme D.J."/>
            <person name="Sarris P."/>
        </authorList>
    </citation>
    <scope>NUCLEOTIDE SEQUENCE</scope>
    <source>
        <strain evidence="2">PFS-109/04</strain>
        <tissue evidence="2">Leaf</tissue>
    </source>
</reference>